<protein>
    <submittedName>
        <fullName evidence="4">Uncharacterized protein</fullName>
    </submittedName>
</protein>
<dbReference type="AlphaFoldDB" id="A0A0D2GWE7"/>
<organism evidence="4 5">
    <name type="scientific">Fonsecaea multimorphosa CBS 102226</name>
    <dbReference type="NCBI Taxonomy" id="1442371"/>
    <lineage>
        <taxon>Eukaryota</taxon>
        <taxon>Fungi</taxon>
        <taxon>Dikarya</taxon>
        <taxon>Ascomycota</taxon>
        <taxon>Pezizomycotina</taxon>
        <taxon>Eurotiomycetes</taxon>
        <taxon>Chaetothyriomycetidae</taxon>
        <taxon>Chaetothyriales</taxon>
        <taxon>Herpotrichiellaceae</taxon>
        <taxon>Fonsecaea</taxon>
    </lineage>
</organism>
<dbReference type="PANTHER" id="PTHR33365:SF11">
    <property type="entry name" value="TAT PATHWAY SIGNAL SEQUENCE"/>
    <property type="match status" value="1"/>
</dbReference>
<comment type="pathway">
    <text evidence="1">Mycotoxin biosynthesis.</text>
</comment>
<evidence type="ECO:0000313" key="5">
    <source>
        <dbReference type="Proteomes" id="UP000053411"/>
    </source>
</evidence>
<dbReference type="Pfam" id="PF11807">
    <property type="entry name" value="UstYa"/>
    <property type="match status" value="1"/>
</dbReference>
<dbReference type="PANTHER" id="PTHR33365">
    <property type="entry name" value="YALI0B05434P"/>
    <property type="match status" value="1"/>
</dbReference>
<sequence length="181" mass="19929">MVPNCIPESMRLEADDTVVPVKQVQFQRDDIFSADNASDMAAEPWSSITAGEGYVLVENPRRLGLTGGMAYRPTSAAEVYGVSMFHQLHCLMSIKHSLLQPRSSNASLEAHIVHCVDYLRQSVMCCGDTTLERGHEAGGIFKPPVDGWGNTHMCRDWDALFSFAMAHQYEVAKNSGILSGH</sequence>
<proteinExistence type="inferred from homology"/>
<dbReference type="EMBL" id="KN848090">
    <property type="protein sequence ID" value="KIX93905.1"/>
    <property type="molecule type" value="Genomic_DNA"/>
</dbReference>
<dbReference type="InterPro" id="IPR021765">
    <property type="entry name" value="UstYa-like"/>
</dbReference>
<name>A0A0D2GWE7_9EURO</name>
<dbReference type="OrthoDB" id="3687641at2759"/>
<evidence type="ECO:0000313" key="4">
    <source>
        <dbReference type="EMBL" id="KIX93905.1"/>
    </source>
</evidence>
<dbReference type="GO" id="GO:0016491">
    <property type="term" value="F:oxidoreductase activity"/>
    <property type="evidence" value="ECO:0007669"/>
    <property type="project" value="UniProtKB-KW"/>
</dbReference>
<keyword evidence="5" id="KW-1185">Reference proteome</keyword>
<dbReference type="Proteomes" id="UP000053411">
    <property type="component" value="Unassembled WGS sequence"/>
</dbReference>
<comment type="similarity">
    <text evidence="3">Belongs to the ustYa family.</text>
</comment>
<evidence type="ECO:0000256" key="1">
    <source>
        <dbReference type="ARBA" id="ARBA00004685"/>
    </source>
</evidence>
<evidence type="ECO:0000256" key="3">
    <source>
        <dbReference type="ARBA" id="ARBA00035112"/>
    </source>
</evidence>
<gene>
    <name evidence="4" type="ORF">Z520_10242</name>
</gene>
<accession>A0A0D2GWE7</accession>
<dbReference type="RefSeq" id="XP_016628028.1">
    <property type="nucleotide sequence ID" value="XM_016780735.1"/>
</dbReference>
<evidence type="ECO:0000256" key="2">
    <source>
        <dbReference type="ARBA" id="ARBA00023002"/>
    </source>
</evidence>
<reference evidence="4 5" key="1">
    <citation type="submission" date="2015-01" db="EMBL/GenBank/DDBJ databases">
        <title>The Genome Sequence of Fonsecaea multimorphosa CBS 102226.</title>
        <authorList>
            <consortium name="The Broad Institute Genomics Platform"/>
            <person name="Cuomo C."/>
            <person name="de Hoog S."/>
            <person name="Gorbushina A."/>
            <person name="Stielow B."/>
            <person name="Teixiera M."/>
            <person name="Abouelleil A."/>
            <person name="Chapman S.B."/>
            <person name="Priest M."/>
            <person name="Young S.K."/>
            <person name="Wortman J."/>
            <person name="Nusbaum C."/>
            <person name="Birren B."/>
        </authorList>
    </citation>
    <scope>NUCLEOTIDE SEQUENCE [LARGE SCALE GENOMIC DNA]</scope>
    <source>
        <strain evidence="4 5">CBS 102226</strain>
    </source>
</reference>
<dbReference type="GO" id="GO:0043386">
    <property type="term" value="P:mycotoxin biosynthetic process"/>
    <property type="evidence" value="ECO:0007669"/>
    <property type="project" value="InterPro"/>
</dbReference>
<dbReference type="STRING" id="1442371.A0A0D2GWE7"/>
<dbReference type="VEuPathDB" id="FungiDB:Z520_10242"/>
<dbReference type="GeneID" id="27715988"/>
<keyword evidence="2" id="KW-0560">Oxidoreductase</keyword>